<dbReference type="Gene3D" id="1.25.40.990">
    <property type="match status" value="1"/>
</dbReference>
<feature type="compositionally biased region" description="Polar residues" evidence="2">
    <location>
        <begin position="141"/>
        <end position="153"/>
    </location>
</feature>
<reference evidence="4" key="1">
    <citation type="submission" date="2015-04" db="EMBL/GenBank/DDBJ databases">
        <title>The genome sequence of the plant pathogenic Rhizarian Plasmodiophora brassicae reveals insights in its biotrophic life cycle and the origin of chitin synthesis.</title>
        <authorList>
            <person name="Schwelm A."/>
            <person name="Fogelqvist J."/>
            <person name="Knaust A."/>
            <person name="Julke S."/>
            <person name="Lilja T."/>
            <person name="Dhandapani V."/>
            <person name="Bonilla-Rosso G."/>
            <person name="Karlsson M."/>
            <person name="Shevchenko A."/>
            <person name="Choi S.R."/>
            <person name="Kim H.G."/>
            <person name="Park J.Y."/>
            <person name="Lim Y.P."/>
            <person name="Ludwig-Muller J."/>
            <person name="Dixelius C."/>
        </authorList>
    </citation>
    <scope>NUCLEOTIDE SEQUENCE</scope>
    <source>
        <tissue evidence="4">Potato root galls</tissue>
    </source>
</reference>
<dbReference type="PROSITE" id="PS50250">
    <property type="entry name" value="PCI"/>
    <property type="match status" value="1"/>
</dbReference>
<dbReference type="EMBL" id="HACM01007387">
    <property type="protein sequence ID" value="CRZ07829.1"/>
    <property type="molecule type" value="Transcribed_RNA"/>
</dbReference>
<keyword evidence="1" id="KW-0175">Coiled coil</keyword>
<dbReference type="GO" id="GO:0005634">
    <property type="term" value="C:nucleus"/>
    <property type="evidence" value="ECO:0007669"/>
    <property type="project" value="TreeGrafter"/>
</dbReference>
<dbReference type="Pfam" id="PF03399">
    <property type="entry name" value="SAC3_GANP"/>
    <property type="match status" value="1"/>
</dbReference>
<feature type="domain" description="PCI" evidence="3">
    <location>
        <begin position="458"/>
        <end position="627"/>
    </location>
</feature>
<evidence type="ECO:0000313" key="4">
    <source>
        <dbReference type="EMBL" id="CRZ07829.1"/>
    </source>
</evidence>
<feature type="compositionally biased region" description="Low complexity" evidence="2">
    <location>
        <begin position="87"/>
        <end position="96"/>
    </location>
</feature>
<dbReference type="InterPro" id="IPR000717">
    <property type="entry name" value="PCI_dom"/>
</dbReference>
<evidence type="ECO:0000256" key="2">
    <source>
        <dbReference type="SAM" id="MobiDB-lite"/>
    </source>
</evidence>
<evidence type="ECO:0000256" key="1">
    <source>
        <dbReference type="SAM" id="Coils"/>
    </source>
</evidence>
<feature type="compositionally biased region" description="Polar residues" evidence="2">
    <location>
        <begin position="161"/>
        <end position="178"/>
    </location>
</feature>
<dbReference type="InterPro" id="IPR005062">
    <property type="entry name" value="SAC3/GANP/THP3_conserved"/>
</dbReference>
<proteinExistence type="predicted"/>
<accession>A0A0H5RGM9</accession>
<feature type="compositionally biased region" description="Pro residues" evidence="2">
    <location>
        <begin position="182"/>
        <end position="191"/>
    </location>
</feature>
<dbReference type="AlphaFoldDB" id="A0A0H5RGM9"/>
<name>A0A0H5RGM9_9EUKA</name>
<evidence type="ECO:0000259" key="3">
    <source>
        <dbReference type="PROSITE" id="PS50250"/>
    </source>
</evidence>
<feature type="coiled-coil region" evidence="1">
    <location>
        <begin position="267"/>
        <end position="302"/>
    </location>
</feature>
<sequence>MNWQQKQLEASQRRIRELQAQQQYHANSQYTYTGAGQHAYGYPPSAQYPPLQQSYVYPPQTQWTVYDQGRQQYSSPYGFGQPCSPAQYYPQNNQSQTPPPPKTSQAHYPAPPWHTAATSMARPNLPPPTGRGLTYAELLSKAQSAQPVRTQTAPAPPANSHRPSTPVRSAQAAPTSKFSKLPQPPTPPQPKPQSGQSDAYPPSLLKYVERAFLQCRSDLEKSEIQKLLKQKIHTAKENGSLWTQNWESLPLPIIPTQNIAVVSPPSKRKLETKLTKKQQKKLKKQQEAIGQLNADVSDAVKKPLLNNHQRNLLTNDPAVRMRSARFGPSMDVDDAGTTTRRVGNSRLTFSTGKANLDAADADIELDWEALKICGTCSQLEKKYLRLTSAPDPSTVRPVSVLKKSFNHIISKWNEDRHYLYFWEQMKSLRQDLTIQHIMTDFTIEAYEANARVCLEVDDLSEYNQCQTQLSELYDHGGCGSGSNSDEFLSYRILYLLLTNDPMSISLLLHETTAADRAKPSTSHAISVLRAFRACDYVLFFNLANRSPLLSIQIIRHLFPLVRYQALLRIVAGHRPTLPVGAVSEMLGFGDNLHACRVWLEASGAVLNTANDTILSKDSVIIRAQIPDADVQDTGVTHGKF</sequence>
<feature type="region of interest" description="Disordered" evidence="2">
    <location>
        <begin position="74"/>
        <end position="201"/>
    </location>
</feature>
<dbReference type="PANTHER" id="PTHR12436:SF4">
    <property type="entry name" value="LEUKOCYTE RECEPTOR CLUSTER MEMBER 8"/>
    <property type="match status" value="1"/>
</dbReference>
<dbReference type="PANTHER" id="PTHR12436">
    <property type="entry name" value="80 KDA MCM3-ASSOCIATED PROTEIN"/>
    <property type="match status" value="1"/>
</dbReference>
<organism evidence="4">
    <name type="scientific">Spongospora subterranea</name>
    <dbReference type="NCBI Taxonomy" id="70186"/>
    <lineage>
        <taxon>Eukaryota</taxon>
        <taxon>Sar</taxon>
        <taxon>Rhizaria</taxon>
        <taxon>Endomyxa</taxon>
        <taxon>Phytomyxea</taxon>
        <taxon>Plasmodiophorida</taxon>
        <taxon>Plasmodiophoridae</taxon>
        <taxon>Spongospora</taxon>
    </lineage>
</organism>
<dbReference type="InterPro" id="IPR045107">
    <property type="entry name" value="SAC3/GANP/THP3"/>
</dbReference>
<protein>
    <recommendedName>
        <fullName evidence="3">PCI domain-containing protein</fullName>
    </recommendedName>
</protein>